<dbReference type="OrthoDB" id="9802773at2"/>
<protein>
    <submittedName>
        <fullName evidence="7">Mannan endo-1,4-beta-mannosidase</fullName>
        <ecNumber evidence="7">3.2.1.78</ecNumber>
    </submittedName>
</protein>
<feature type="chain" id="PRO_5022935973" evidence="5">
    <location>
        <begin position="26"/>
        <end position="355"/>
    </location>
</feature>
<dbReference type="GO" id="GO:0016985">
    <property type="term" value="F:mannan endo-1,4-beta-mannosidase activity"/>
    <property type="evidence" value="ECO:0007669"/>
    <property type="project" value="UniProtKB-EC"/>
</dbReference>
<evidence type="ECO:0000256" key="5">
    <source>
        <dbReference type="SAM" id="SignalP"/>
    </source>
</evidence>
<sequence length="355" mass="40410" precursor="true">MIGTVCLRHLLISVLMAVLVRNAVAIEPVNPNLNDKARAVLNYLESIYGDRVLVGMNGDRETEKAIQISGKRPAIVNYDLCGWNSPTWGKSYTKVMDAKIEPILQRAKQGTIITMTFHWKNPANKDGTAWVKPPKGTGPFDMKAGTTPGTPEYKAVMEDLRRHGDYLQVFEDAGVPILFRPLHEIDGGWFWWTDAETPENTAELYRMIFNYYVKERKLDNLIWVYNAGVKCAGADPADPVEAIEHRKRYYPGDQYVDISGIDIYPSEHYGWKLPQESSYAKAFEIMRKVTPGKMLAFSEGAGIPDPDAMSETGPKWLYCLPWWADHRLNPKDWVDKTFNHPLMVTLDELPDWDAR</sequence>
<proteinExistence type="inferred from homology"/>
<comment type="similarity">
    <text evidence="1 4">Belongs to the glycosyl hydrolase 26 family.</text>
</comment>
<evidence type="ECO:0000313" key="8">
    <source>
        <dbReference type="Proteomes" id="UP000317238"/>
    </source>
</evidence>
<dbReference type="EC" id="3.2.1.78" evidence="7"/>
<gene>
    <name evidence="7" type="primary">manA_2</name>
    <name evidence="7" type="ORF">Pan14r_40870</name>
</gene>
<dbReference type="PRINTS" id="PR00739">
    <property type="entry name" value="GLHYDRLASE26"/>
</dbReference>
<keyword evidence="5" id="KW-0732">Signal</keyword>
<dbReference type="Gene3D" id="3.20.20.80">
    <property type="entry name" value="Glycosidases"/>
    <property type="match status" value="1"/>
</dbReference>
<evidence type="ECO:0000256" key="3">
    <source>
        <dbReference type="ARBA" id="ARBA00023295"/>
    </source>
</evidence>
<dbReference type="Proteomes" id="UP000317238">
    <property type="component" value="Unassembled WGS sequence"/>
</dbReference>
<evidence type="ECO:0000256" key="1">
    <source>
        <dbReference type="ARBA" id="ARBA00007754"/>
    </source>
</evidence>
<dbReference type="AlphaFoldDB" id="A0A5C5YBH8"/>
<organism evidence="7 8">
    <name type="scientific">Crateriforma conspicua</name>
    <dbReference type="NCBI Taxonomy" id="2527996"/>
    <lineage>
        <taxon>Bacteria</taxon>
        <taxon>Pseudomonadati</taxon>
        <taxon>Planctomycetota</taxon>
        <taxon>Planctomycetia</taxon>
        <taxon>Planctomycetales</taxon>
        <taxon>Planctomycetaceae</taxon>
        <taxon>Crateriforma</taxon>
    </lineage>
</organism>
<evidence type="ECO:0000256" key="2">
    <source>
        <dbReference type="ARBA" id="ARBA00022801"/>
    </source>
</evidence>
<keyword evidence="8" id="KW-1185">Reference proteome</keyword>
<name>A0A5C5YBH8_9PLAN</name>
<dbReference type="SUPFAM" id="SSF51445">
    <property type="entry name" value="(Trans)glycosidases"/>
    <property type="match status" value="1"/>
</dbReference>
<feature type="active site" description="Proton donor" evidence="4">
    <location>
        <position position="184"/>
    </location>
</feature>
<dbReference type="PANTHER" id="PTHR40079:SF4">
    <property type="entry name" value="GH26 DOMAIN-CONTAINING PROTEIN-RELATED"/>
    <property type="match status" value="1"/>
</dbReference>
<comment type="caution">
    <text evidence="7">The sequence shown here is derived from an EMBL/GenBank/DDBJ whole genome shotgun (WGS) entry which is preliminary data.</text>
</comment>
<dbReference type="InterPro" id="IPR000805">
    <property type="entry name" value="Glyco_hydro_26"/>
</dbReference>
<keyword evidence="2 4" id="KW-0378">Hydrolase</keyword>
<dbReference type="InterPro" id="IPR017853">
    <property type="entry name" value="GH"/>
</dbReference>
<reference evidence="7 8" key="1">
    <citation type="submission" date="2019-02" db="EMBL/GenBank/DDBJ databases">
        <title>Deep-cultivation of Planctomycetes and their phenomic and genomic characterization uncovers novel biology.</title>
        <authorList>
            <person name="Wiegand S."/>
            <person name="Jogler M."/>
            <person name="Boedeker C."/>
            <person name="Pinto D."/>
            <person name="Vollmers J."/>
            <person name="Rivas-Marin E."/>
            <person name="Kohn T."/>
            <person name="Peeters S.H."/>
            <person name="Heuer A."/>
            <person name="Rast P."/>
            <person name="Oberbeckmann S."/>
            <person name="Bunk B."/>
            <person name="Jeske O."/>
            <person name="Meyerdierks A."/>
            <person name="Storesund J.E."/>
            <person name="Kallscheuer N."/>
            <person name="Luecker S."/>
            <person name="Lage O.M."/>
            <person name="Pohl T."/>
            <person name="Merkel B.J."/>
            <person name="Hornburger P."/>
            <person name="Mueller R.-W."/>
            <person name="Bruemmer F."/>
            <person name="Labrenz M."/>
            <person name="Spormann A.M."/>
            <person name="Op Den Camp H."/>
            <person name="Overmann J."/>
            <person name="Amann R."/>
            <person name="Jetten M.S.M."/>
            <person name="Mascher T."/>
            <person name="Medema M.H."/>
            <person name="Devos D.P."/>
            <person name="Kaster A.-K."/>
            <person name="Ovreas L."/>
            <person name="Rohde M."/>
            <person name="Galperin M.Y."/>
            <person name="Jogler C."/>
        </authorList>
    </citation>
    <scope>NUCLEOTIDE SEQUENCE [LARGE SCALE GENOMIC DNA]</scope>
    <source>
        <strain evidence="7 8">Pan14r</strain>
    </source>
</reference>
<feature type="domain" description="GH26" evidence="6">
    <location>
        <begin position="35"/>
        <end position="347"/>
    </location>
</feature>
<dbReference type="GO" id="GO:0006080">
    <property type="term" value="P:substituted mannan metabolic process"/>
    <property type="evidence" value="ECO:0007669"/>
    <property type="project" value="InterPro"/>
</dbReference>
<keyword evidence="3 4" id="KW-0326">Glycosidase</keyword>
<feature type="signal peptide" evidence="5">
    <location>
        <begin position="1"/>
        <end position="25"/>
    </location>
</feature>
<evidence type="ECO:0000256" key="4">
    <source>
        <dbReference type="PROSITE-ProRule" id="PRU01100"/>
    </source>
</evidence>
<dbReference type="PROSITE" id="PS51764">
    <property type="entry name" value="GH26"/>
    <property type="match status" value="1"/>
</dbReference>
<dbReference type="PANTHER" id="PTHR40079">
    <property type="entry name" value="MANNAN ENDO-1,4-BETA-MANNOSIDASE E-RELATED"/>
    <property type="match status" value="1"/>
</dbReference>
<feature type="active site" description="Nucleophile" evidence="4">
    <location>
        <position position="299"/>
    </location>
</feature>
<dbReference type="RefSeq" id="WP_146439997.1">
    <property type="nucleotide sequence ID" value="NZ_SJPL01000001.1"/>
</dbReference>
<dbReference type="EMBL" id="SJPL01000001">
    <property type="protein sequence ID" value="TWT71771.1"/>
    <property type="molecule type" value="Genomic_DNA"/>
</dbReference>
<dbReference type="Pfam" id="PF02156">
    <property type="entry name" value="Glyco_hydro_26"/>
    <property type="match status" value="1"/>
</dbReference>
<evidence type="ECO:0000313" key="7">
    <source>
        <dbReference type="EMBL" id="TWT71771.1"/>
    </source>
</evidence>
<accession>A0A5C5YBH8</accession>
<evidence type="ECO:0000259" key="6">
    <source>
        <dbReference type="PROSITE" id="PS51764"/>
    </source>
</evidence>
<dbReference type="InterPro" id="IPR022790">
    <property type="entry name" value="GH26_dom"/>
</dbReference>